<dbReference type="AlphaFoldDB" id="A0A2H0PWW1"/>
<dbReference type="EMBL" id="PCXE01000018">
    <property type="protein sequence ID" value="PIR26552.1"/>
    <property type="molecule type" value="Genomic_DNA"/>
</dbReference>
<dbReference type="Pfam" id="PF00903">
    <property type="entry name" value="Glyoxalase"/>
    <property type="match status" value="1"/>
</dbReference>
<reference evidence="2 3" key="1">
    <citation type="submission" date="2017-09" db="EMBL/GenBank/DDBJ databases">
        <title>Depth-based differentiation of microbial function through sediment-hosted aquifers and enrichment of novel symbionts in the deep terrestrial subsurface.</title>
        <authorList>
            <person name="Probst A.J."/>
            <person name="Ladd B."/>
            <person name="Jarett J.K."/>
            <person name="Geller-Mcgrath D.E."/>
            <person name="Sieber C.M."/>
            <person name="Emerson J.B."/>
            <person name="Anantharaman K."/>
            <person name="Thomas B.C."/>
            <person name="Malmstrom R."/>
            <person name="Stieglmeier M."/>
            <person name="Klingl A."/>
            <person name="Woyke T."/>
            <person name="Ryan C.M."/>
            <person name="Banfield J.F."/>
        </authorList>
    </citation>
    <scope>NUCLEOTIDE SEQUENCE [LARGE SCALE GENOMIC DNA]</scope>
    <source>
        <strain evidence="2">CG11_big_fil_rev_8_21_14_0_20_43_10</strain>
    </source>
</reference>
<dbReference type="Gene3D" id="3.10.180.10">
    <property type="entry name" value="2,3-Dihydroxybiphenyl 1,2-Dioxygenase, domain 1"/>
    <property type="match status" value="1"/>
</dbReference>
<evidence type="ECO:0000313" key="3">
    <source>
        <dbReference type="Proteomes" id="UP000236846"/>
    </source>
</evidence>
<evidence type="ECO:0000259" key="1">
    <source>
        <dbReference type="Pfam" id="PF00903"/>
    </source>
</evidence>
<dbReference type="InterPro" id="IPR029068">
    <property type="entry name" value="Glyas_Bleomycin-R_OHBP_Dase"/>
</dbReference>
<dbReference type="Proteomes" id="UP000236846">
    <property type="component" value="Unassembled WGS sequence"/>
</dbReference>
<sequence length="162" mass="18743">MQTLGISHITLTVKDIQKECQFYSVLFSARFEITEDTFLKGVFKFHLRSIGIPVSFREPRTTGLHPWLPVVRGEYTETDRDAVFDYKQIGLDHFAIQIPDEKELEMIHGKIVKAWKAVDQNVLNGKTKGIEVCQYTGRKYICFYDPSGIPVEFYIPRSEFST</sequence>
<protein>
    <recommendedName>
        <fullName evidence="1">Glyoxalase/fosfomycin resistance/dioxygenase domain-containing protein</fullName>
    </recommendedName>
</protein>
<evidence type="ECO:0000313" key="2">
    <source>
        <dbReference type="EMBL" id="PIR26552.1"/>
    </source>
</evidence>
<accession>A0A2H0PWW1</accession>
<dbReference type="SUPFAM" id="SSF54593">
    <property type="entry name" value="Glyoxalase/Bleomycin resistance protein/Dihydroxybiphenyl dioxygenase"/>
    <property type="match status" value="1"/>
</dbReference>
<comment type="caution">
    <text evidence="2">The sequence shown here is derived from an EMBL/GenBank/DDBJ whole genome shotgun (WGS) entry which is preliminary data.</text>
</comment>
<name>A0A2H0PWW1_9BACT</name>
<gene>
    <name evidence="2" type="ORF">COV41_01140</name>
</gene>
<proteinExistence type="predicted"/>
<feature type="domain" description="Glyoxalase/fosfomycin resistance/dioxygenase" evidence="1">
    <location>
        <begin position="5"/>
        <end position="153"/>
    </location>
</feature>
<organism evidence="2 3">
    <name type="scientific">Candidatus Brennerbacteria bacterium CG11_big_fil_rev_8_21_14_0_20_43_10</name>
    <dbReference type="NCBI Taxonomy" id="1974523"/>
    <lineage>
        <taxon>Bacteria</taxon>
        <taxon>Candidatus Brenneribacteriota</taxon>
    </lineage>
</organism>
<dbReference type="InterPro" id="IPR004360">
    <property type="entry name" value="Glyas_Fos-R_dOase_dom"/>
</dbReference>